<dbReference type="Pfam" id="PF11754">
    <property type="entry name" value="Velvet"/>
    <property type="match status" value="1"/>
</dbReference>
<evidence type="ECO:0000256" key="3">
    <source>
        <dbReference type="ARBA" id="ARBA00023163"/>
    </source>
</evidence>
<dbReference type="PROSITE" id="PS51821">
    <property type="entry name" value="VELVET"/>
    <property type="match status" value="1"/>
</dbReference>
<keyword evidence="4" id="KW-0539">Nucleus</keyword>
<evidence type="ECO:0000313" key="7">
    <source>
        <dbReference type="EMBL" id="OAJ45334.1"/>
    </source>
</evidence>
<dbReference type="InterPro" id="IPR021740">
    <property type="entry name" value="Velvet"/>
</dbReference>
<dbReference type="GO" id="GO:0005634">
    <property type="term" value="C:nucleus"/>
    <property type="evidence" value="ECO:0007669"/>
    <property type="project" value="UniProtKB-SubCell"/>
</dbReference>
<dbReference type="AlphaFoldDB" id="A0A177X064"/>
<evidence type="ECO:0000256" key="1">
    <source>
        <dbReference type="ARBA" id="ARBA00004123"/>
    </source>
</evidence>
<feature type="compositionally biased region" description="Basic and acidic residues" evidence="5">
    <location>
        <begin position="125"/>
        <end position="145"/>
    </location>
</feature>
<dbReference type="Gene3D" id="2.60.40.3960">
    <property type="entry name" value="Velvet domain"/>
    <property type="match status" value="1"/>
</dbReference>
<evidence type="ECO:0000259" key="6">
    <source>
        <dbReference type="PROSITE" id="PS51821"/>
    </source>
</evidence>
<evidence type="ECO:0000256" key="4">
    <source>
        <dbReference type="ARBA" id="ARBA00023242"/>
    </source>
</evidence>
<name>A0A177X064_BATDL</name>
<feature type="region of interest" description="Disordered" evidence="5">
    <location>
        <begin position="118"/>
        <end position="193"/>
    </location>
</feature>
<gene>
    <name evidence="7" type="ORF">BDEG_28481</name>
</gene>
<protein>
    <recommendedName>
        <fullName evidence="6">Velvet domain-containing protein</fullName>
    </recommendedName>
</protein>
<dbReference type="InterPro" id="IPR038491">
    <property type="entry name" value="Velvet_dom_sf"/>
</dbReference>
<feature type="compositionally biased region" description="Polar residues" evidence="5">
    <location>
        <begin position="155"/>
        <end position="173"/>
    </location>
</feature>
<evidence type="ECO:0000256" key="5">
    <source>
        <dbReference type="SAM" id="MobiDB-lite"/>
    </source>
</evidence>
<dbReference type="EMBL" id="DS022315">
    <property type="protein sequence ID" value="OAJ45334.1"/>
    <property type="molecule type" value="Genomic_DNA"/>
</dbReference>
<dbReference type="InterPro" id="IPR037525">
    <property type="entry name" value="Velvet_dom"/>
</dbReference>
<proteinExistence type="predicted"/>
<keyword evidence="2" id="KW-0805">Transcription regulation</keyword>
<reference evidence="7 8" key="1">
    <citation type="submission" date="2006-10" db="EMBL/GenBank/DDBJ databases">
        <title>The Genome Sequence of Batrachochytrium dendrobatidis JEL423.</title>
        <authorList>
            <consortium name="The Broad Institute Genome Sequencing Platform"/>
            <person name="Birren B."/>
            <person name="Lander E."/>
            <person name="Galagan J."/>
            <person name="Cuomo C."/>
            <person name="Devon K."/>
            <person name="Jaffe D."/>
            <person name="Butler J."/>
            <person name="Alvarez P."/>
            <person name="Gnerre S."/>
            <person name="Grabherr M."/>
            <person name="Kleber M."/>
            <person name="Mauceli E."/>
            <person name="Brockman W."/>
            <person name="Young S."/>
            <person name="LaButti K."/>
            <person name="Sykes S."/>
            <person name="DeCaprio D."/>
            <person name="Crawford M."/>
            <person name="Koehrsen M."/>
            <person name="Engels R."/>
            <person name="Montgomery P."/>
            <person name="Pearson M."/>
            <person name="Howarth C."/>
            <person name="Larson L."/>
            <person name="White J."/>
            <person name="O'Leary S."/>
            <person name="Kodira C."/>
            <person name="Zeng Q."/>
            <person name="Yandava C."/>
            <person name="Alvarado L."/>
            <person name="Longcore J."/>
            <person name="James T."/>
        </authorList>
    </citation>
    <scope>NUCLEOTIDE SEQUENCE [LARGE SCALE GENOMIC DNA]</scope>
    <source>
        <strain evidence="7 8">JEL423</strain>
    </source>
</reference>
<sequence length="386" mass="43614">METYSHNSKQLKNHSKYPGQHADLLDEYHAHIVQQPVFTRCSGVSNNGSITYPIEPCIAVQLVKISDSNKRNPRILNPETLVAQAYLVSVDETTYMSYYAHPVTFPSTEYLKMDPGLSTTAQEQQPKDEQLKNEHEQSKDEEPKKIIVNRLKRQSLPSNSSEYSNRQVNSTSIDAGFGDPSSKHPKVRSGKNYTQEFPSFNHIADKLPRPSLFSSPMSSTHYNVDQVNFESKLDATSQFIPPTPQTAVSDSKTAKNNLEWKDITSRVLMNRPIQTQMSTLCGNQTAAADIATDLNNNRGVFFFFPDLGIRIPGKFKIRIIISRIQLDESQRDELISPKNTILTEVVTNAFISHSPNSWAGHHAPTQLSKHFSRQGVRIPLFKTRRN</sequence>
<dbReference type="OrthoDB" id="2137542at2759"/>
<keyword evidence="3" id="KW-0804">Transcription</keyword>
<reference evidence="7 8" key="2">
    <citation type="submission" date="2016-05" db="EMBL/GenBank/DDBJ databases">
        <title>Lineage-specific infection strategies underlie the spectrum of fungal disease in amphibians.</title>
        <authorList>
            <person name="Cuomo C.A."/>
            <person name="Farrer R.A."/>
            <person name="James T."/>
            <person name="Longcore J."/>
            <person name="Birren B."/>
        </authorList>
    </citation>
    <scope>NUCLEOTIDE SEQUENCE [LARGE SCALE GENOMIC DNA]</scope>
    <source>
        <strain evidence="7 8">JEL423</strain>
    </source>
</reference>
<evidence type="ECO:0000313" key="8">
    <source>
        <dbReference type="Proteomes" id="UP000077115"/>
    </source>
</evidence>
<accession>A0A177X064</accession>
<dbReference type="VEuPathDB" id="FungiDB:BDEG_28481"/>
<dbReference type="STRING" id="403673.A0A177X064"/>
<feature type="domain" description="Velvet" evidence="6">
    <location>
        <begin position="19"/>
        <end position="381"/>
    </location>
</feature>
<dbReference type="Proteomes" id="UP000077115">
    <property type="component" value="Unassembled WGS sequence"/>
</dbReference>
<evidence type="ECO:0000256" key="2">
    <source>
        <dbReference type="ARBA" id="ARBA00023015"/>
    </source>
</evidence>
<comment type="subcellular location">
    <subcellularLocation>
        <location evidence="1">Nucleus</location>
    </subcellularLocation>
</comment>
<dbReference type="PANTHER" id="PTHR33572">
    <property type="entry name" value="SPORE DEVELOPMENT REGULATOR VOSA"/>
    <property type="match status" value="1"/>
</dbReference>
<dbReference type="PANTHER" id="PTHR33572:SF18">
    <property type="entry name" value="SPORE DEVELOPMENT REGULATOR VOSA"/>
    <property type="match status" value="1"/>
</dbReference>
<organism evidence="7 8">
    <name type="scientific">Batrachochytrium dendrobatidis (strain JEL423)</name>
    <dbReference type="NCBI Taxonomy" id="403673"/>
    <lineage>
        <taxon>Eukaryota</taxon>
        <taxon>Fungi</taxon>
        <taxon>Fungi incertae sedis</taxon>
        <taxon>Chytridiomycota</taxon>
        <taxon>Chytridiomycota incertae sedis</taxon>
        <taxon>Chytridiomycetes</taxon>
        <taxon>Rhizophydiales</taxon>
        <taxon>Rhizophydiales incertae sedis</taxon>
        <taxon>Batrachochytrium</taxon>
    </lineage>
</organism>